<sequence length="481" mass="53274">MTFNCCAPGGCFYADTVSGLNNIDTVKVICSNELCHQSGIMHDACFEAFEDSVLDFLKARGRLRAAQERQFLQNLWTKSVFDLPYPILDCLCGSGKLRKDIKSVITTTTTTTGLQYNSIISHSSTSSSAVSSKRKRKKPKNGTKQALVIGLPHFNEHSATTLASSNSPHQNSSLIRRSDAQNVPPRNRTNSISSNTSGSSFTSSSGGELTSGSSPTSSSEGLSRRNTGILQQNRSRHDSGGSIFQRRLDYSSFNVLPRHKINSYHIKMEDECSIGNDETRIFILSSFATNKMNKVPCVMCKSVLHIFDRYPLIDGTFFLSPRQHNKCCIPVKTDGKLNYLTAICMGCLEGWTSISCRFCSKGWSGSHLILGTMYSYDIFAATPCCQEKLKCSNCAQLVIHPGQRFNFFSDYSQIVSCPSCGSQDAHFVKSLSFYFRSEENKGKLQLQQQNVHQLSLQQQFVSGNDRAQFAVSDRGHRVNSA</sequence>
<dbReference type="Pfam" id="PF16002">
    <property type="entry name" value="Headcase"/>
    <property type="match status" value="1"/>
</dbReference>
<feature type="region of interest" description="Disordered" evidence="1">
    <location>
        <begin position="159"/>
        <end position="241"/>
    </location>
</feature>
<name>A0A0K2V8A4_LEPSM</name>
<organism evidence="4">
    <name type="scientific">Lepeophtheirus salmonis</name>
    <name type="common">Salmon louse</name>
    <name type="synonym">Caligus salmonis</name>
    <dbReference type="NCBI Taxonomy" id="72036"/>
    <lineage>
        <taxon>Eukaryota</taxon>
        <taxon>Metazoa</taxon>
        <taxon>Ecdysozoa</taxon>
        <taxon>Arthropoda</taxon>
        <taxon>Crustacea</taxon>
        <taxon>Multicrustacea</taxon>
        <taxon>Hexanauplia</taxon>
        <taxon>Copepoda</taxon>
        <taxon>Siphonostomatoida</taxon>
        <taxon>Caligidae</taxon>
        <taxon>Lepeophtheirus</taxon>
    </lineage>
</organism>
<dbReference type="Pfam" id="PF15353">
    <property type="entry name" value="HECA_N"/>
    <property type="match status" value="1"/>
</dbReference>
<feature type="region of interest" description="Disordered" evidence="1">
    <location>
        <begin position="125"/>
        <end position="144"/>
    </location>
</feature>
<dbReference type="OrthoDB" id="10012848at2759"/>
<feature type="compositionally biased region" description="Low complexity" evidence="1">
    <location>
        <begin position="189"/>
        <end position="221"/>
    </location>
</feature>
<feature type="domain" description="Headcase N-terminal" evidence="2">
    <location>
        <begin position="4"/>
        <end position="101"/>
    </location>
</feature>
<dbReference type="AlphaFoldDB" id="A0A0K2V8A4"/>
<dbReference type="InterPro" id="IPR031947">
    <property type="entry name" value="Headcase_mid"/>
</dbReference>
<dbReference type="PANTHER" id="PTHR13425:SF3">
    <property type="entry name" value="HEADCASE PROTEIN HOMOLOG"/>
    <property type="match status" value="1"/>
</dbReference>
<dbReference type="PANTHER" id="PTHR13425">
    <property type="entry name" value="HEADCASE PROTEIN"/>
    <property type="match status" value="1"/>
</dbReference>
<proteinExistence type="predicted"/>
<feature type="domain" description="Headcase middle" evidence="3">
    <location>
        <begin position="238"/>
        <end position="431"/>
    </location>
</feature>
<evidence type="ECO:0000259" key="3">
    <source>
        <dbReference type="Pfam" id="PF16002"/>
    </source>
</evidence>
<feature type="compositionally biased region" description="Polar residues" evidence="1">
    <location>
        <begin position="159"/>
        <end position="175"/>
    </location>
</feature>
<reference evidence="4" key="1">
    <citation type="submission" date="2014-05" db="EMBL/GenBank/DDBJ databases">
        <authorList>
            <person name="Chronopoulou M."/>
        </authorList>
    </citation>
    <scope>NUCLEOTIDE SEQUENCE</scope>
    <source>
        <tissue evidence="4">Whole organism</tissue>
    </source>
</reference>
<evidence type="ECO:0000256" key="1">
    <source>
        <dbReference type="SAM" id="MobiDB-lite"/>
    </source>
</evidence>
<protein>
    <submittedName>
        <fullName evidence="4">Uncharacterized protein</fullName>
    </submittedName>
</protein>
<evidence type="ECO:0000313" key="4">
    <source>
        <dbReference type="EMBL" id="CDW46362.1"/>
    </source>
</evidence>
<dbReference type="InterPro" id="IPR054537">
    <property type="entry name" value="HECA_N"/>
</dbReference>
<feature type="compositionally biased region" description="Polar residues" evidence="1">
    <location>
        <begin position="224"/>
        <end position="233"/>
    </location>
</feature>
<accession>A0A0K2V8A4</accession>
<evidence type="ECO:0000259" key="2">
    <source>
        <dbReference type="Pfam" id="PF15353"/>
    </source>
</evidence>
<dbReference type="InterPro" id="IPR026066">
    <property type="entry name" value="Headcase"/>
</dbReference>
<dbReference type="EMBL" id="HACA01029001">
    <property type="protein sequence ID" value="CDW46362.1"/>
    <property type="molecule type" value="Transcribed_RNA"/>
</dbReference>
<feature type="compositionally biased region" description="Basic residues" evidence="1">
    <location>
        <begin position="132"/>
        <end position="141"/>
    </location>
</feature>